<dbReference type="EMBL" id="JAPDOD010000068">
    <property type="protein sequence ID" value="MDA0166538.1"/>
    <property type="molecule type" value="Genomic_DNA"/>
</dbReference>
<evidence type="ECO:0000313" key="1">
    <source>
        <dbReference type="EMBL" id="MDA0166538.1"/>
    </source>
</evidence>
<proteinExistence type="predicted"/>
<dbReference type="RefSeq" id="WP_270045796.1">
    <property type="nucleotide sequence ID" value="NZ_JAPDOD010000068.1"/>
</dbReference>
<keyword evidence="2" id="KW-1185">Reference proteome</keyword>
<organism evidence="1 2">
    <name type="scientific">Solirubrobacter ginsenosidimutans</name>
    <dbReference type="NCBI Taxonomy" id="490573"/>
    <lineage>
        <taxon>Bacteria</taxon>
        <taxon>Bacillati</taxon>
        <taxon>Actinomycetota</taxon>
        <taxon>Thermoleophilia</taxon>
        <taxon>Solirubrobacterales</taxon>
        <taxon>Solirubrobacteraceae</taxon>
        <taxon>Solirubrobacter</taxon>
    </lineage>
</organism>
<dbReference type="AlphaFoldDB" id="A0A9X3N7Z5"/>
<dbReference type="PROSITE" id="PS51257">
    <property type="entry name" value="PROKAR_LIPOPROTEIN"/>
    <property type="match status" value="1"/>
</dbReference>
<comment type="caution">
    <text evidence="1">The sequence shown here is derived from an EMBL/GenBank/DDBJ whole genome shotgun (WGS) entry which is preliminary data.</text>
</comment>
<dbReference type="Proteomes" id="UP001149140">
    <property type="component" value="Unassembled WGS sequence"/>
</dbReference>
<accession>A0A9X3N7Z5</accession>
<sequence>MRFFSERIGRRSVAPGALAVCLFVAACGGSGVSKNDYVKSLNDAVASLQKSTASLGPDAVGGAGAVARLESGSKAMDVAAENFGKITPPDDAKHAHGQIVDGLHKLADTFDDAATAARSKDNDKLLKVLQGLDESTGARELQAATEELSSKGYKVQ</sequence>
<reference evidence="1" key="1">
    <citation type="submission" date="2022-10" db="EMBL/GenBank/DDBJ databases">
        <title>The WGS of Solirubrobacter ginsenosidimutans DSM 21036.</title>
        <authorList>
            <person name="Jiang Z."/>
        </authorList>
    </citation>
    <scope>NUCLEOTIDE SEQUENCE</scope>
    <source>
        <strain evidence="1">DSM 21036</strain>
    </source>
</reference>
<name>A0A9X3N7Z5_9ACTN</name>
<evidence type="ECO:0000313" key="2">
    <source>
        <dbReference type="Proteomes" id="UP001149140"/>
    </source>
</evidence>
<gene>
    <name evidence="1" type="ORF">OM076_40115</name>
</gene>
<protein>
    <submittedName>
        <fullName evidence="1">Uncharacterized protein</fullName>
    </submittedName>
</protein>